<sequence length="176" mass="20320">MKTMFRSQELWDLVEHGYKEPDLAPVEPNQQLKENHKKDAKALMLIQSPLEDDIFSRISTADTSKQAVSGIVNLMRSYVEVLSNEIFVSKVLRSLTSKFDNVVAAIEETKDFSTYTFDELKSSLIAHEARLNKSHENSEEKAFQVKEESSKCRHDFHGRSRGYGRGMYTKPMRMPW</sequence>
<organism evidence="1 2">
    <name type="scientific">Gossypium arboreum</name>
    <name type="common">Tree cotton</name>
    <name type="synonym">Gossypium nanking</name>
    <dbReference type="NCBI Taxonomy" id="29729"/>
    <lineage>
        <taxon>Eukaryota</taxon>
        <taxon>Viridiplantae</taxon>
        <taxon>Streptophyta</taxon>
        <taxon>Embryophyta</taxon>
        <taxon>Tracheophyta</taxon>
        <taxon>Spermatophyta</taxon>
        <taxon>Magnoliopsida</taxon>
        <taxon>eudicotyledons</taxon>
        <taxon>Gunneridae</taxon>
        <taxon>Pentapetalae</taxon>
        <taxon>rosids</taxon>
        <taxon>malvids</taxon>
        <taxon>Malvales</taxon>
        <taxon>Malvaceae</taxon>
        <taxon>Malvoideae</taxon>
        <taxon>Gossypium</taxon>
    </lineage>
</organism>
<dbReference type="EMBL" id="JARKNE010000005">
    <property type="protein sequence ID" value="KAK5833358.1"/>
    <property type="molecule type" value="Genomic_DNA"/>
</dbReference>
<evidence type="ECO:0000313" key="1">
    <source>
        <dbReference type="EMBL" id="KAK5833358.1"/>
    </source>
</evidence>
<protein>
    <recommendedName>
        <fullName evidence="3">UBN2 domain-containing protein</fullName>
    </recommendedName>
</protein>
<name>A0ABR0Q2Y5_GOSAR</name>
<dbReference type="PANTHER" id="PTHR35317">
    <property type="entry name" value="OS04G0629600 PROTEIN"/>
    <property type="match status" value="1"/>
</dbReference>
<comment type="caution">
    <text evidence="1">The sequence shown here is derived from an EMBL/GenBank/DDBJ whole genome shotgun (WGS) entry which is preliminary data.</text>
</comment>
<evidence type="ECO:0008006" key="3">
    <source>
        <dbReference type="Google" id="ProtNLM"/>
    </source>
</evidence>
<dbReference type="PANTHER" id="PTHR35317:SF35">
    <property type="entry name" value="DUF4219 DOMAIN-CONTAINING PROTEIN"/>
    <property type="match status" value="1"/>
</dbReference>
<reference evidence="1 2" key="1">
    <citation type="submission" date="2023-03" db="EMBL/GenBank/DDBJ databases">
        <title>WGS of Gossypium arboreum.</title>
        <authorList>
            <person name="Yu D."/>
        </authorList>
    </citation>
    <scope>NUCLEOTIDE SEQUENCE [LARGE SCALE GENOMIC DNA]</scope>
    <source>
        <tissue evidence="1">Leaf</tissue>
    </source>
</reference>
<keyword evidence="2" id="KW-1185">Reference proteome</keyword>
<evidence type="ECO:0000313" key="2">
    <source>
        <dbReference type="Proteomes" id="UP001358586"/>
    </source>
</evidence>
<dbReference type="Proteomes" id="UP001358586">
    <property type="component" value="Chromosome 5"/>
</dbReference>
<proteinExistence type="predicted"/>
<dbReference type="Pfam" id="PF14223">
    <property type="entry name" value="Retrotran_gag_2"/>
    <property type="match status" value="2"/>
</dbReference>
<gene>
    <name evidence="1" type="ORF">PVK06_017183</name>
</gene>
<accession>A0ABR0Q2Y5</accession>